<evidence type="ECO:0000313" key="4">
    <source>
        <dbReference type="Proteomes" id="UP000320333"/>
    </source>
</evidence>
<dbReference type="InterPro" id="IPR010089">
    <property type="entry name" value="Flavoprotein_WrbA-like"/>
</dbReference>
<dbReference type="PANTHER" id="PTHR30546">
    <property type="entry name" value="FLAVODOXIN-RELATED PROTEIN WRBA-RELATED"/>
    <property type="match status" value="1"/>
</dbReference>
<dbReference type="PANTHER" id="PTHR30546:SF23">
    <property type="entry name" value="FLAVOPROTEIN-LIKE PROTEIN YCP4-RELATED"/>
    <property type="match status" value="1"/>
</dbReference>
<dbReference type="Proteomes" id="UP000320333">
    <property type="component" value="Unassembled WGS sequence"/>
</dbReference>
<dbReference type="SUPFAM" id="SSF52218">
    <property type="entry name" value="Flavoproteins"/>
    <property type="match status" value="1"/>
</dbReference>
<sequence length="201" mass="21465">MSKPVVYVVIHSLWGHIKTVAESVVEGLEAQGVEAKLFRVQETLPEEVLGKMHAATFDAIPILAPQDLTKADGFIFGFGTRFGSAPAQVKAFWDATGGLWASQALAGKYGGVFTSTGTQHGGQEITISNFISHYVHHGVLFVPLGYGSPLISGVDEVFGGGPWGAGTLSDSNGSRQVSQREKDIAKYQGESFAKVLKKTFH</sequence>
<dbReference type="GO" id="GO:0016020">
    <property type="term" value="C:membrane"/>
    <property type="evidence" value="ECO:0007669"/>
    <property type="project" value="TreeGrafter"/>
</dbReference>
<dbReference type="NCBIfam" id="TIGR01755">
    <property type="entry name" value="flav_wrbA"/>
    <property type="match status" value="1"/>
</dbReference>
<dbReference type="Pfam" id="PF03358">
    <property type="entry name" value="FMN_red"/>
    <property type="match status" value="1"/>
</dbReference>
<keyword evidence="4" id="KW-1185">Reference proteome</keyword>
<dbReference type="NCBIfam" id="NF002999">
    <property type="entry name" value="PRK03767.1"/>
    <property type="match status" value="1"/>
</dbReference>
<evidence type="ECO:0000313" key="3">
    <source>
        <dbReference type="EMBL" id="TPX53134.1"/>
    </source>
</evidence>
<protein>
    <submittedName>
        <fullName evidence="3">NAD(P)H dehydrogenase (Quinone)</fullName>
    </submittedName>
</protein>
<dbReference type="EMBL" id="QEAP01000972">
    <property type="protein sequence ID" value="TPX53134.1"/>
    <property type="molecule type" value="Genomic_DNA"/>
</dbReference>
<dbReference type="Gene3D" id="3.40.50.360">
    <property type="match status" value="1"/>
</dbReference>
<evidence type="ECO:0000256" key="1">
    <source>
        <dbReference type="ARBA" id="ARBA00006961"/>
    </source>
</evidence>
<comment type="similarity">
    <text evidence="1">Belongs to the WrbA family.</text>
</comment>
<feature type="domain" description="Flavodoxin-like" evidence="2">
    <location>
        <begin position="6"/>
        <end position="192"/>
    </location>
</feature>
<dbReference type="STRING" id="246404.A0A507DN87"/>
<dbReference type="InterPro" id="IPR008254">
    <property type="entry name" value="Flavodoxin/NO_synth"/>
</dbReference>
<dbReference type="InterPro" id="IPR005025">
    <property type="entry name" value="FMN_Rdtase-like_dom"/>
</dbReference>
<name>A0A507DN87_9FUNG</name>
<evidence type="ECO:0000259" key="2">
    <source>
        <dbReference type="PROSITE" id="PS50902"/>
    </source>
</evidence>
<dbReference type="PROSITE" id="PS50902">
    <property type="entry name" value="FLAVODOXIN_LIKE"/>
    <property type="match status" value="1"/>
</dbReference>
<reference evidence="3 4" key="1">
    <citation type="journal article" date="2019" name="Sci. Rep.">
        <title>Comparative genomics of chytrid fungi reveal insights into the obligate biotrophic and pathogenic lifestyle of Synchytrium endobioticum.</title>
        <authorList>
            <person name="van de Vossenberg B.T.L.H."/>
            <person name="Warris S."/>
            <person name="Nguyen H.D.T."/>
            <person name="van Gent-Pelzer M.P.E."/>
            <person name="Joly D.L."/>
            <person name="van de Geest H.C."/>
            <person name="Bonants P.J.M."/>
            <person name="Smith D.S."/>
            <person name="Levesque C.A."/>
            <person name="van der Lee T.A.J."/>
        </authorList>
    </citation>
    <scope>NUCLEOTIDE SEQUENCE [LARGE SCALE GENOMIC DNA]</scope>
    <source>
        <strain evidence="3 4">CBS 675.73</strain>
    </source>
</reference>
<comment type="caution">
    <text evidence="3">The sequence shown here is derived from an EMBL/GenBank/DDBJ whole genome shotgun (WGS) entry which is preliminary data.</text>
</comment>
<dbReference type="AlphaFoldDB" id="A0A507DN87"/>
<dbReference type="GO" id="GO:0003955">
    <property type="term" value="F:NAD(P)H dehydrogenase (quinone) activity"/>
    <property type="evidence" value="ECO:0007669"/>
    <property type="project" value="InterPro"/>
</dbReference>
<dbReference type="InterPro" id="IPR029039">
    <property type="entry name" value="Flavoprotein-like_sf"/>
</dbReference>
<dbReference type="GO" id="GO:0010181">
    <property type="term" value="F:FMN binding"/>
    <property type="evidence" value="ECO:0007669"/>
    <property type="project" value="InterPro"/>
</dbReference>
<dbReference type="OrthoDB" id="504689at2759"/>
<organism evidence="3 4">
    <name type="scientific">Chytriomyces confervae</name>
    <dbReference type="NCBI Taxonomy" id="246404"/>
    <lineage>
        <taxon>Eukaryota</taxon>
        <taxon>Fungi</taxon>
        <taxon>Fungi incertae sedis</taxon>
        <taxon>Chytridiomycota</taxon>
        <taxon>Chytridiomycota incertae sedis</taxon>
        <taxon>Chytridiomycetes</taxon>
        <taxon>Chytridiales</taxon>
        <taxon>Chytriomycetaceae</taxon>
        <taxon>Chytriomyces</taxon>
    </lineage>
</organism>
<accession>A0A507DN87</accession>
<proteinExistence type="inferred from homology"/>
<gene>
    <name evidence="3" type="ORF">CcCBS67573_g09751</name>
</gene>
<dbReference type="FunFam" id="3.40.50.360:FF:000001">
    <property type="entry name" value="NAD(P)H dehydrogenase (Quinone) FQR1-like"/>
    <property type="match status" value="1"/>
</dbReference>